<dbReference type="SUPFAM" id="SSF46785">
    <property type="entry name" value="Winged helix' DNA-binding domain"/>
    <property type="match status" value="1"/>
</dbReference>
<dbReference type="Proteomes" id="UP001224433">
    <property type="component" value="Plasmid unnamed2"/>
</dbReference>
<evidence type="ECO:0000313" key="1">
    <source>
        <dbReference type="EMBL" id="WLQ69422.1"/>
    </source>
</evidence>
<dbReference type="InterPro" id="IPR036390">
    <property type="entry name" value="WH_DNA-bd_sf"/>
</dbReference>
<keyword evidence="2" id="KW-1185">Reference proteome</keyword>
<evidence type="ECO:0000313" key="2">
    <source>
        <dbReference type="Proteomes" id="UP001224433"/>
    </source>
</evidence>
<protein>
    <submittedName>
        <fullName evidence="1">MarR family transcriptional regulator</fullName>
    </submittedName>
</protein>
<reference evidence="1 2" key="1">
    <citation type="submission" date="2023-03" db="EMBL/GenBank/DDBJ databases">
        <title>Isolation and description of six Streptomyces strains from soil environments, able to metabolize different microbial glucans.</title>
        <authorList>
            <person name="Widen T."/>
            <person name="Larsbrink J."/>
        </authorList>
    </citation>
    <scope>NUCLEOTIDE SEQUENCE [LARGE SCALE GENOMIC DNA]</scope>
    <source>
        <strain evidence="1 2">Alt3</strain>
        <plasmid evidence="1 2">unnamed2</plasmid>
    </source>
</reference>
<keyword evidence="1" id="KW-0614">Plasmid</keyword>
<dbReference type="RefSeq" id="WP_306105480.1">
    <property type="nucleotide sequence ID" value="NZ_CP120985.1"/>
</dbReference>
<accession>A0ABY9JNZ1</accession>
<geneLocation type="plasmid" evidence="1 2">
    <name>unnamed2</name>
</geneLocation>
<gene>
    <name evidence="1" type="ORF">P8A20_38535</name>
</gene>
<proteinExistence type="predicted"/>
<name>A0ABY9JNZ1_9ACTN</name>
<organism evidence="1 2">
    <name type="scientific">Streptomyces glycanivorans</name>
    <dbReference type="NCBI Taxonomy" id="3033808"/>
    <lineage>
        <taxon>Bacteria</taxon>
        <taxon>Bacillati</taxon>
        <taxon>Actinomycetota</taxon>
        <taxon>Actinomycetes</taxon>
        <taxon>Kitasatosporales</taxon>
        <taxon>Streptomycetaceae</taxon>
        <taxon>Streptomyces</taxon>
    </lineage>
</organism>
<sequence>MTKKVINFGQAEKNAIKRDLEIEQRYFEEEHNGIDQETVDEALKVLSKATGGKEIYIGTKKSPQSKVKLSQFLQKNWEFLRKEKYLTSEEKIFLTDIQSNISMHSNAIVDDIMKKPANALTIQGLADCLNTSRTKVSRVVNALIKKGIFAKAVSGDACDIKQAKDYVLFINPNIIYVGDKDDVKEHLVLMFKKQMKDNSILKKLPQKLF</sequence>
<dbReference type="EMBL" id="CP120985">
    <property type="protein sequence ID" value="WLQ69422.1"/>
    <property type="molecule type" value="Genomic_DNA"/>
</dbReference>